<protein>
    <submittedName>
        <fullName evidence="2">Uncharacterized protein</fullName>
    </submittedName>
</protein>
<feature type="region of interest" description="Disordered" evidence="1">
    <location>
        <begin position="431"/>
        <end position="476"/>
    </location>
</feature>
<dbReference type="InterPro" id="IPR011990">
    <property type="entry name" value="TPR-like_helical_dom_sf"/>
</dbReference>
<dbReference type="Pfam" id="PF13181">
    <property type="entry name" value="TPR_8"/>
    <property type="match status" value="2"/>
</dbReference>
<dbReference type="AlphaFoldDB" id="A0A078A8U7"/>
<evidence type="ECO:0000256" key="1">
    <source>
        <dbReference type="SAM" id="MobiDB-lite"/>
    </source>
</evidence>
<feature type="compositionally biased region" description="Basic and acidic residues" evidence="1">
    <location>
        <begin position="446"/>
        <end position="457"/>
    </location>
</feature>
<gene>
    <name evidence="2" type="primary">Contig18049.g19183</name>
    <name evidence="2" type="ORF">STYLEM_6182</name>
</gene>
<dbReference type="SMART" id="SM00028">
    <property type="entry name" value="TPR"/>
    <property type="match status" value="2"/>
</dbReference>
<evidence type="ECO:0000313" key="3">
    <source>
        <dbReference type="Proteomes" id="UP000039865"/>
    </source>
</evidence>
<organism evidence="2 3">
    <name type="scientific">Stylonychia lemnae</name>
    <name type="common">Ciliate</name>
    <dbReference type="NCBI Taxonomy" id="5949"/>
    <lineage>
        <taxon>Eukaryota</taxon>
        <taxon>Sar</taxon>
        <taxon>Alveolata</taxon>
        <taxon>Ciliophora</taxon>
        <taxon>Intramacronucleata</taxon>
        <taxon>Spirotrichea</taxon>
        <taxon>Stichotrichia</taxon>
        <taxon>Sporadotrichida</taxon>
        <taxon>Oxytrichidae</taxon>
        <taxon>Stylonychinae</taxon>
        <taxon>Stylonychia</taxon>
    </lineage>
</organism>
<keyword evidence="3" id="KW-1185">Reference proteome</keyword>
<feature type="compositionally biased region" description="Basic and acidic residues" evidence="1">
    <location>
        <begin position="165"/>
        <end position="193"/>
    </location>
</feature>
<sequence length="476" mass="53946">MESTSAPTQIETTIDTTTAPPSINDISTNRYLSVEISKLMPLITDDLSDPETSIYLNAAVLLAKESKDMMRTENFAQGINKAAKASAKIEKLCDAKLEKNPEFQILKAPFYYLLANNIITYVERASDVFGNVAQLPEPEDSEAESEIEEDEEDENEPDASNNAEEEQKQGDKEEEKSIPKVDENEPKIEEEKQQLNQLEQDEPHKDPEDYAGQLCDDAYEHLEIAIQLMENFMDSQGCLEAYRPLRKQVIINLMIDVHNREAELFSFKEQYKESIQYFDKVVDLCSSDESSNVDNLRLMASALYNIGFCNQQMKMNEPASKAYKQAVEVMKTSIIIEMGRNGQKVDEAKKTAELLVQPSIFDNDSLKELKALLQEILIKVQETNDQEKIDEQIQQIKKDEGEEVKVDENFGKPMANSDQFKDMTACIKIGKKRTHNEISNQLTTSAEDKLSQNESKKMKLNNDSQGNSENQNATTA</sequence>
<proteinExistence type="predicted"/>
<evidence type="ECO:0000313" key="2">
    <source>
        <dbReference type="EMBL" id="CDW77223.1"/>
    </source>
</evidence>
<feature type="compositionally biased region" description="Polar residues" evidence="1">
    <location>
        <begin position="461"/>
        <end position="476"/>
    </location>
</feature>
<name>A0A078A8U7_STYLE</name>
<accession>A0A078A8U7</accession>
<feature type="region of interest" description="Disordered" evidence="1">
    <location>
        <begin position="136"/>
        <end position="211"/>
    </location>
</feature>
<dbReference type="Gene3D" id="1.25.40.10">
    <property type="entry name" value="Tetratricopeptide repeat domain"/>
    <property type="match status" value="1"/>
</dbReference>
<feature type="compositionally biased region" description="Acidic residues" evidence="1">
    <location>
        <begin position="137"/>
        <end position="157"/>
    </location>
</feature>
<dbReference type="EMBL" id="CCKQ01005944">
    <property type="protein sequence ID" value="CDW77223.1"/>
    <property type="molecule type" value="Genomic_DNA"/>
</dbReference>
<feature type="region of interest" description="Disordered" evidence="1">
    <location>
        <begin position="1"/>
        <end position="21"/>
    </location>
</feature>
<dbReference type="SUPFAM" id="SSF48452">
    <property type="entry name" value="TPR-like"/>
    <property type="match status" value="1"/>
</dbReference>
<reference evidence="2 3" key="1">
    <citation type="submission" date="2014-06" db="EMBL/GenBank/DDBJ databases">
        <authorList>
            <person name="Swart Estienne"/>
        </authorList>
    </citation>
    <scope>NUCLEOTIDE SEQUENCE [LARGE SCALE GENOMIC DNA]</scope>
    <source>
        <strain evidence="2 3">130c</strain>
    </source>
</reference>
<feature type="compositionally biased region" description="Low complexity" evidence="1">
    <location>
        <begin position="7"/>
        <end position="21"/>
    </location>
</feature>
<dbReference type="InParanoid" id="A0A078A8U7"/>
<dbReference type="InterPro" id="IPR019734">
    <property type="entry name" value="TPR_rpt"/>
</dbReference>
<dbReference type="Proteomes" id="UP000039865">
    <property type="component" value="Unassembled WGS sequence"/>
</dbReference>